<reference evidence="8" key="1">
    <citation type="submission" date="2017-04" db="EMBL/GenBank/DDBJ databases">
        <authorList>
            <person name="Varghese N."/>
            <person name="Submissions S."/>
        </authorList>
    </citation>
    <scope>NUCLEOTIDE SEQUENCE [LARGE SCALE GENOMIC DNA]</scope>
</reference>
<dbReference type="NCBIfam" id="TIGR00030">
    <property type="entry name" value="S21p"/>
    <property type="match status" value="1"/>
</dbReference>
<dbReference type="Pfam" id="PF01165">
    <property type="entry name" value="Ribosomal_S21"/>
    <property type="match status" value="1"/>
</dbReference>
<dbReference type="InterPro" id="IPR038380">
    <property type="entry name" value="Ribosomal_bS21_sf"/>
</dbReference>
<name>A0A1Y6FRV5_9HYPH</name>
<dbReference type="AlphaFoldDB" id="A0A1Y6FRV5"/>
<protein>
    <recommendedName>
        <fullName evidence="4 5">Small ribosomal subunit protein bS21</fullName>
    </recommendedName>
</protein>
<dbReference type="GO" id="GO:0003735">
    <property type="term" value="F:structural constituent of ribosome"/>
    <property type="evidence" value="ECO:0007669"/>
    <property type="project" value="InterPro"/>
</dbReference>
<comment type="similarity">
    <text evidence="1 5">Belongs to the bacterial ribosomal protein bS21 family.</text>
</comment>
<evidence type="ECO:0000256" key="6">
    <source>
        <dbReference type="SAM" id="MobiDB-lite"/>
    </source>
</evidence>
<sequence length="91" mass="10703">MLGKFLQVQVRDNNVDQALRVLKKRLQREGVFREMKLRKYFEKPSEERVRRKAEAVRRSRKAARKQAIREGLIAAPKRPERTFGSRPGGAR</sequence>
<proteinExistence type="inferred from homology"/>
<evidence type="ECO:0000256" key="3">
    <source>
        <dbReference type="ARBA" id="ARBA00023274"/>
    </source>
</evidence>
<keyword evidence="2 5" id="KW-0689">Ribosomal protein</keyword>
<accession>A0A1Y6FRV5</accession>
<evidence type="ECO:0000256" key="2">
    <source>
        <dbReference type="ARBA" id="ARBA00022980"/>
    </source>
</evidence>
<feature type="region of interest" description="Disordered" evidence="6">
    <location>
        <begin position="68"/>
        <end position="91"/>
    </location>
</feature>
<evidence type="ECO:0000256" key="5">
    <source>
        <dbReference type="HAMAP-Rule" id="MF_00358"/>
    </source>
</evidence>
<dbReference type="HAMAP" id="MF_00358">
    <property type="entry name" value="Ribosomal_bS21"/>
    <property type="match status" value="1"/>
</dbReference>
<dbReference type="PANTHER" id="PTHR21109:SF0">
    <property type="entry name" value="SMALL RIBOSOMAL SUBUNIT PROTEIN BS21M"/>
    <property type="match status" value="1"/>
</dbReference>
<dbReference type="GO" id="GO:0005840">
    <property type="term" value="C:ribosome"/>
    <property type="evidence" value="ECO:0007669"/>
    <property type="project" value="UniProtKB-KW"/>
</dbReference>
<dbReference type="Proteomes" id="UP000194474">
    <property type="component" value="Unassembled WGS sequence"/>
</dbReference>
<keyword evidence="8" id="KW-1185">Reference proteome</keyword>
<dbReference type="PANTHER" id="PTHR21109">
    <property type="entry name" value="MITOCHONDRIAL 28S RIBOSOMAL PROTEIN S21"/>
    <property type="match status" value="1"/>
</dbReference>
<dbReference type="Gene3D" id="1.20.5.1150">
    <property type="entry name" value="Ribosomal protein S8"/>
    <property type="match status" value="1"/>
</dbReference>
<evidence type="ECO:0000313" key="7">
    <source>
        <dbReference type="EMBL" id="SMQ75940.1"/>
    </source>
</evidence>
<organism evidence="7 8">
    <name type="scientific">Devosia lucknowensis</name>
    <dbReference type="NCBI Taxonomy" id="1096929"/>
    <lineage>
        <taxon>Bacteria</taxon>
        <taxon>Pseudomonadati</taxon>
        <taxon>Pseudomonadota</taxon>
        <taxon>Alphaproteobacteria</taxon>
        <taxon>Hyphomicrobiales</taxon>
        <taxon>Devosiaceae</taxon>
        <taxon>Devosia</taxon>
    </lineage>
</organism>
<keyword evidence="3 5" id="KW-0687">Ribonucleoprotein</keyword>
<gene>
    <name evidence="5" type="primary">rpsU</name>
    <name evidence="7" type="ORF">SAMN06295905_2470</name>
</gene>
<dbReference type="EMBL" id="FXWK01000001">
    <property type="protein sequence ID" value="SMQ75940.1"/>
    <property type="molecule type" value="Genomic_DNA"/>
</dbReference>
<evidence type="ECO:0000256" key="1">
    <source>
        <dbReference type="ARBA" id="ARBA00006640"/>
    </source>
</evidence>
<dbReference type="InterPro" id="IPR001911">
    <property type="entry name" value="Ribosomal_bS21"/>
</dbReference>
<evidence type="ECO:0000256" key="4">
    <source>
        <dbReference type="ARBA" id="ARBA00035135"/>
    </source>
</evidence>
<dbReference type="GO" id="GO:0006412">
    <property type="term" value="P:translation"/>
    <property type="evidence" value="ECO:0007669"/>
    <property type="project" value="UniProtKB-UniRule"/>
</dbReference>
<dbReference type="GO" id="GO:1990904">
    <property type="term" value="C:ribonucleoprotein complex"/>
    <property type="evidence" value="ECO:0007669"/>
    <property type="project" value="UniProtKB-KW"/>
</dbReference>
<evidence type="ECO:0000313" key="8">
    <source>
        <dbReference type="Proteomes" id="UP000194474"/>
    </source>
</evidence>